<protein>
    <recommendedName>
        <fullName evidence="2">Cathepsin propeptide inhibitor domain-containing protein</fullName>
    </recommendedName>
</protein>
<feature type="chain" id="PRO_5043349328" description="Cathepsin propeptide inhibitor domain-containing protein" evidence="1">
    <location>
        <begin position="28"/>
        <end position="170"/>
    </location>
</feature>
<evidence type="ECO:0000313" key="4">
    <source>
        <dbReference type="Proteomes" id="UP001054889"/>
    </source>
</evidence>
<dbReference type="SUPFAM" id="SSF54001">
    <property type="entry name" value="Cysteine proteinases"/>
    <property type="match status" value="1"/>
</dbReference>
<organism evidence="3 4">
    <name type="scientific">Eleusine coracana subsp. coracana</name>
    <dbReference type="NCBI Taxonomy" id="191504"/>
    <lineage>
        <taxon>Eukaryota</taxon>
        <taxon>Viridiplantae</taxon>
        <taxon>Streptophyta</taxon>
        <taxon>Embryophyta</taxon>
        <taxon>Tracheophyta</taxon>
        <taxon>Spermatophyta</taxon>
        <taxon>Magnoliopsida</taxon>
        <taxon>Liliopsida</taxon>
        <taxon>Poales</taxon>
        <taxon>Poaceae</taxon>
        <taxon>PACMAD clade</taxon>
        <taxon>Chloridoideae</taxon>
        <taxon>Cynodonteae</taxon>
        <taxon>Eleusininae</taxon>
        <taxon>Eleusine</taxon>
    </lineage>
</organism>
<feature type="signal peptide" evidence="1">
    <location>
        <begin position="1"/>
        <end position="27"/>
    </location>
</feature>
<keyword evidence="4" id="KW-1185">Reference proteome</keyword>
<accession>A0AAV5BUN7</accession>
<proteinExistence type="predicted"/>
<feature type="domain" description="Cathepsin propeptide inhibitor" evidence="2">
    <location>
        <begin position="40"/>
        <end position="94"/>
    </location>
</feature>
<sequence length="170" mass="18910">MRGSTAALMATAAAVLMLLVSLTVTDTWTISYEQETLGMFMEWKAKYGVTYEGVGEEECRYALFKNTHRRVVRTNAAGVTSGINGLSGLASEEIFLGRGVQIGEESYEEETRRMFVGWKAKYGRGCRADDKVVDVVRVNHQERLHPVEGGVEAEDRGRLQIDGSFLPRRG</sequence>
<dbReference type="InterPro" id="IPR013201">
    <property type="entry name" value="Prot_inhib_I29"/>
</dbReference>
<keyword evidence="1" id="KW-0732">Signal</keyword>
<dbReference type="InterPro" id="IPR038765">
    <property type="entry name" value="Papain-like_cys_pep_sf"/>
</dbReference>
<reference evidence="3" key="2">
    <citation type="submission" date="2021-12" db="EMBL/GenBank/DDBJ databases">
        <title>Resequencing data analysis of finger millet.</title>
        <authorList>
            <person name="Hatakeyama M."/>
            <person name="Aluri S."/>
            <person name="Balachadran M.T."/>
            <person name="Sivarajan S.R."/>
            <person name="Poveda L."/>
            <person name="Shimizu-Inatsugi R."/>
            <person name="Schlapbach R."/>
            <person name="Sreeman S.M."/>
            <person name="Shimizu K.K."/>
        </authorList>
    </citation>
    <scope>NUCLEOTIDE SEQUENCE</scope>
</reference>
<dbReference type="AlphaFoldDB" id="A0AAV5BUN7"/>
<name>A0AAV5BUN7_ELECO</name>
<dbReference type="SMART" id="SM00848">
    <property type="entry name" value="Inhibitor_I29"/>
    <property type="match status" value="1"/>
</dbReference>
<evidence type="ECO:0000259" key="2">
    <source>
        <dbReference type="SMART" id="SM00848"/>
    </source>
</evidence>
<dbReference type="Proteomes" id="UP001054889">
    <property type="component" value="Unassembled WGS sequence"/>
</dbReference>
<reference evidence="3" key="1">
    <citation type="journal article" date="2018" name="DNA Res.">
        <title>Multiple hybrid de novo genome assembly of finger millet, an orphan allotetraploid crop.</title>
        <authorList>
            <person name="Hatakeyama M."/>
            <person name="Aluri S."/>
            <person name="Balachadran M.T."/>
            <person name="Sivarajan S.R."/>
            <person name="Patrignani A."/>
            <person name="Gruter S."/>
            <person name="Poveda L."/>
            <person name="Shimizu-Inatsugi R."/>
            <person name="Baeten J."/>
            <person name="Francoijs K.J."/>
            <person name="Nataraja K.N."/>
            <person name="Reddy Y.A.N."/>
            <person name="Phadnis S."/>
            <person name="Ravikumar R.L."/>
            <person name="Schlapbach R."/>
            <person name="Sreeman S.M."/>
            <person name="Shimizu K.K."/>
        </authorList>
    </citation>
    <scope>NUCLEOTIDE SEQUENCE</scope>
</reference>
<comment type="caution">
    <text evidence="3">The sequence shown here is derived from an EMBL/GenBank/DDBJ whole genome shotgun (WGS) entry which is preliminary data.</text>
</comment>
<evidence type="ECO:0000313" key="3">
    <source>
        <dbReference type="EMBL" id="GJM90088.1"/>
    </source>
</evidence>
<evidence type="ECO:0000256" key="1">
    <source>
        <dbReference type="SAM" id="SignalP"/>
    </source>
</evidence>
<dbReference type="Pfam" id="PF08246">
    <property type="entry name" value="Inhibitor_I29"/>
    <property type="match status" value="1"/>
</dbReference>
<dbReference type="Gene3D" id="1.10.287.2250">
    <property type="match status" value="1"/>
</dbReference>
<dbReference type="EMBL" id="BQKI01000003">
    <property type="protein sequence ID" value="GJM90088.1"/>
    <property type="molecule type" value="Genomic_DNA"/>
</dbReference>
<gene>
    <name evidence="3" type="primary">ga06334</name>
    <name evidence="3" type="ORF">PR202_ga06334</name>
</gene>